<gene>
    <name evidence="2" type="ORF">KR76_00004</name>
</gene>
<reference evidence="2 3" key="1">
    <citation type="journal article" date="2015" name="Genome Announc.">
        <title>Complete Genome Sequence of Steroid-Transforming Nocardioides simplex VKM Ac-2033D.</title>
        <authorList>
            <person name="Shtratnikova V.Y."/>
            <person name="Schelkunov M.I."/>
            <person name="Pekov Y.A."/>
            <person name="Fokina V.V."/>
            <person name="Logacheva M.D."/>
            <person name="Sokolov S.L."/>
            <person name="Bragin E.Y."/>
            <person name="Ashapkin V.V."/>
            <person name="Donova M.V."/>
        </authorList>
    </citation>
    <scope>NUCLEOTIDE SEQUENCE [LARGE SCALE GENOMIC DNA]</scope>
    <source>
        <strain evidence="2 3">VKM Ac-2033D</strain>
    </source>
</reference>
<dbReference type="Proteomes" id="UP000030300">
    <property type="component" value="Chromosome"/>
</dbReference>
<feature type="region of interest" description="Disordered" evidence="1">
    <location>
        <begin position="1"/>
        <end position="74"/>
    </location>
</feature>
<feature type="compositionally biased region" description="Polar residues" evidence="1">
    <location>
        <begin position="36"/>
        <end position="46"/>
    </location>
</feature>
<dbReference type="STRING" id="2045.KR76_00004"/>
<dbReference type="HOGENOM" id="CLU_2684192_0_0_11"/>
<evidence type="ECO:0000313" key="3">
    <source>
        <dbReference type="Proteomes" id="UP000030300"/>
    </source>
</evidence>
<organism evidence="2 3">
    <name type="scientific">Nocardioides simplex</name>
    <name type="common">Arthrobacter simplex</name>
    <dbReference type="NCBI Taxonomy" id="2045"/>
    <lineage>
        <taxon>Bacteria</taxon>
        <taxon>Bacillati</taxon>
        <taxon>Actinomycetota</taxon>
        <taxon>Actinomycetes</taxon>
        <taxon>Propionibacteriales</taxon>
        <taxon>Nocardioidaceae</taxon>
        <taxon>Pimelobacter</taxon>
    </lineage>
</organism>
<protein>
    <submittedName>
        <fullName evidence="2">Uncharacterized protein</fullName>
    </submittedName>
</protein>
<dbReference type="KEGG" id="psim:KR76_00004"/>
<accession>A0A0C5X9S6</accession>
<evidence type="ECO:0000256" key="1">
    <source>
        <dbReference type="SAM" id="MobiDB-lite"/>
    </source>
</evidence>
<dbReference type="EMBL" id="CP009896">
    <property type="protein sequence ID" value="AJR17975.1"/>
    <property type="molecule type" value="Genomic_DNA"/>
</dbReference>
<proteinExistence type="predicted"/>
<keyword evidence="3" id="KW-1185">Reference proteome</keyword>
<dbReference type="AlphaFoldDB" id="A0A0C5X9S6"/>
<evidence type="ECO:0000313" key="2">
    <source>
        <dbReference type="EMBL" id="AJR17975.1"/>
    </source>
</evidence>
<name>A0A0C5X9S6_NOCSI</name>
<sequence>MEALDDGHAHVARSPWSGRGGPAHPRAGALRCVRQVTATNRVTQRTLAPPAPGSSRSGETGNREAEGEAEVAAA</sequence>